<feature type="transmembrane region" description="Helical" evidence="1">
    <location>
        <begin position="31"/>
        <end position="49"/>
    </location>
</feature>
<accession>A0ABS7ARF0</accession>
<feature type="transmembrane region" description="Helical" evidence="1">
    <location>
        <begin position="70"/>
        <end position="91"/>
    </location>
</feature>
<keyword evidence="3" id="KW-1185">Reference proteome</keyword>
<comment type="caution">
    <text evidence="2">The sequence shown here is derived from an EMBL/GenBank/DDBJ whole genome shotgun (WGS) entry which is preliminary data.</text>
</comment>
<protein>
    <submittedName>
        <fullName evidence="2">Uncharacterized protein</fullName>
    </submittedName>
</protein>
<gene>
    <name evidence="2" type="ORF">KYD98_12830</name>
</gene>
<organism evidence="2 3">
    <name type="scientific">Clostridium weizhouense</name>
    <dbReference type="NCBI Taxonomy" id="2859781"/>
    <lineage>
        <taxon>Bacteria</taxon>
        <taxon>Bacillati</taxon>
        <taxon>Bacillota</taxon>
        <taxon>Clostridia</taxon>
        <taxon>Eubacteriales</taxon>
        <taxon>Clostridiaceae</taxon>
        <taxon>Clostridium</taxon>
    </lineage>
</organism>
<reference evidence="2 3" key="1">
    <citation type="submission" date="2021-07" db="EMBL/GenBank/DDBJ databases">
        <title>Clostridium weizhouense sp. nov., an anaerobic bacterium isolated from activated sludge of Petroleum wastewater.</title>
        <authorList>
            <person name="Li Q."/>
        </authorList>
    </citation>
    <scope>NUCLEOTIDE SEQUENCE [LARGE SCALE GENOMIC DNA]</scope>
    <source>
        <strain evidence="2 3">YB-6</strain>
    </source>
</reference>
<dbReference type="EMBL" id="JAHXPT010000010">
    <property type="protein sequence ID" value="MBW6410981.1"/>
    <property type="molecule type" value="Genomic_DNA"/>
</dbReference>
<proteinExistence type="predicted"/>
<feature type="transmembrane region" description="Helical" evidence="1">
    <location>
        <begin position="7"/>
        <end position="25"/>
    </location>
</feature>
<evidence type="ECO:0000256" key="1">
    <source>
        <dbReference type="SAM" id="Phobius"/>
    </source>
</evidence>
<keyword evidence="1" id="KW-0472">Membrane</keyword>
<dbReference type="Proteomes" id="UP001519921">
    <property type="component" value="Unassembled WGS sequence"/>
</dbReference>
<evidence type="ECO:0000313" key="2">
    <source>
        <dbReference type="EMBL" id="MBW6410981.1"/>
    </source>
</evidence>
<sequence length="131" mass="14768">MDIFILICNITIPTIMFAIGLLYTISPSKKINSILDLITPIVMMFSGVSDTPKTNITKNTNTFIVANKNCGVIWICSGLFILIVNTILLILNDSEINSISNSLFEFECLIFVSIFVTVEYLLKRKFYKKSN</sequence>
<keyword evidence="1" id="KW-1133">Transmembrane helix</keyword>
<name>A0ABS7ARF0_9CLOT</name>
<dbReference type="RefSeq" id="WP_219780446.1">
    <property type="nucleotide sequence ID" value="NZ_JAHXPT010000010.1"/>
</dbReference>
<feature type="transmembrane region" description="Helical" evidence="1">
    <location>
        <begin position="103"/>
        <end position="122"/>
    </location>
</feature>
<keyword evidence="1" id="KW-0812">Transmembrane</keyword>
<evidence type="ECO:0000313" key="3">
    <source>
        <dbReference type="Proteomes" id="UP001519921"/>
    </source>
</evidence>